<dbReference type="GeneID" id="24844543"/>
<accession>A0A0E3QUD4</accession>
<keyword evidence="2" id="KW-1185">Reference proteome</keyword>
<dbReference type="PATRIC" id="fig|1434108.4.peg.1613"/>
<dbReference type="RefSeq" id="WP_048118509.1">
    <property type="nucleotide sequence ID" value="NZ_CP009528.1"/>
</dbReference>
<name>A0A0E3QUD4_METBA</name>
<dbReference type="KEGG" id="mby:MSBRM_1302"/>
<protein>
    <submittedName>
        <fullName evidence="1">Uncharacterized protein</fullName>
    </submittedName>
</protein>
<evidence type="ECO:0000313" key="1">
    <source>
        <dbReference type="EMBL" id="AKB54300.1"/>
    </source>
</evidence>
<dbReference type="Proteomes" id="UP000033033">
    <property type="component" value="Chromosome"/>
</dbReference>
<proteinExistence type="predicted"/>
<dbReference type="HOGENOM" id="CLU_2784028_0_0_2"/>
<gene>
    <name evidence="1" type="ORF">MSBRM_1302</name>
</gene>
<reference evidence="1 2" key="1">
    <citation type="submission" date="2014-07" db="EMBL/GenBank/DDBJ databases">
        <title>Methanogenic archaea and the global carbon cycle.</title>
        <authorList>
            <person name="Henriksen J.R."/>
            <person name="Luke J."/>
            <person name="Reinhart S."/>
            <person name="Benedict M.N."/>
            <person name="Youngblut N.D."/>
            <person name="Metcalf M.E."/>
            <person name="Whitaker R.J."/>
            <person name="Metcalf W.W."/>
        </authorList>
    </citation>
    <scope>NUCLEOTIDE SEQUENCE [LARGE SCALE GENOMIC DNA]</scope>
    <source>
        <strain evidence="1 2">MS</strain>
    </source>
</reference>
<organism evidence="1 2">
    <name type="scientific">Methanosarcina barkeri MS</name>
    <dbReference type="NCBI Taxonomy" id="1434108"/>
    <lineage>
        <taxon>Archaea</taxon>
        <taxon>Methanobacteriati</taxon>
        <taxon>Methanobacteriota</taxon>
        <taxon>Stenosarchaea group</taxon>
        <taxon>Methanomicrobia</taxon>
        <taxon>Methanosarcinales</taxon>
        <taxon>Methanosarcinaceae</taxon>
        <taxon>Methanosarcina</taxon>
    </lineage>
</organism>
<dbReference type="EMBL" id="CP009528">
    <property type="protein sequence ID" value="AKB54300.1"/>
    <property type="molecule type" value="Genomic_DNA"/>
</dbReference>
<evidence type="ECO:0000313" key="2">
    <source>
        <dbReference type="Proteomes" id="UP000033033"/>
    </source>
</evidence>
<dbReference type="AlphaFoldDB" id="A0A0E3QUD4"/>
<sequence length="68" mass="7875">MLERIKNNILEDIEEIFYFRCDSCQSSYKNALKILSVLKLSENHMEARITEARAREALNASAKITEIV</sequence>